<dbReference type="EMBL" id="PGFH01000001">
    <property type="protein sequence ID" value="PJJ81149.1"/>
    <property type="molecule type" value="Genomic_DNA"/>
</dbReference>
<keyword evidence="4" id="KW-1185">Reference proteome</keyword>
<dbReference type="AlphaFoldDB" id="A0A2M9D611"/>
<comment type="caution">
    <text evidence="3">The sequence shown here is derived from an EMBL/GenBank/DDBJ whole genome shotgun (WGS) entry which is preliminary data.</text>
</comment>
<dbReference type="PANTHER" id="PTHR43569:SF2">
    <property type="entry name" value="AMIDOHYDROLASE-RELATED DOMAIN-CONTAINING PROTEIN"/>
    <property type="match status" value="1"/>
</dbReference>
<feature type="domain" description="Amidohydrolase-related" evidence="2">
    <location>
        <begin position="6"/>
        <end position="281"/>
    </location>
</feature>
<proteinExistence type="inferred from homology"/>
<evidence type="ECO:0000259" key="2">
    <source>
        <dbReference type="Pfam" id="PF04909"/>
    </source>
</evidence>
<evidence type="ECO:0000256" key="1">
    <source>
        <dbReference type="ARBA" id="ARBA00038310"/>
    </source>
</evidence>
<protein>
    <submittedName>
        <fullName evidence="3">L-fuconolactonase</fullName>
    </submittedName>
</protein>
<evidence type="ECO:0000313" key="4">
    <source>
        <dbReference type="Proteomes" id="UP000231742"/>
    </source>
</evidence>
<comment type="similarity">
    <text evidence="1">Belongs to the metallo-dependent hydrolases superfamily.</text>
</comment>
<dbReference type="Proteomes" id="UP000231742">
    <property type="component" value="Unassembled WGS sequence"/>
</dbReference>
<accession>A0A2M9D611</accession>
<dbReference type="OrthoDB" id="5450317at2"/>
<dbReference type="RefSeq" id="WP_100387860.1">
    <property type="nucleotide sequence ID" value="NZ_BMZU01000001.1"/>
</dbReference>
<dbReference type="InterPro" id="IPR052350">
    <property type="entry name" value="Metallo-dep_Lactonases"/>
</dbReference>
<evidence type="ECO:0000313" key="3">
    <source>
        <dbReference type="EMBL" id="PJJ81149.1"/>
    </source>
</evidence>
<dbReference type="SUPFAM" id="SSF51556">
    <property type="entry name" value="Metallo-dependent hydrolases"/>
    <property type="match status" value="1"/>
</dbReference>
<dbReference type="Gene3D" id="3.20.20.140">
    <property type="entry name" value="Metal-dependent hydrolases"/>
    <property type="match status" value="1"/>
</dbReference>
<reference evidence="3 4" key="1">
    <citation type="submission" date="2017-11" db="EMBL/GenBank/DDBJ databases">
        <title>Genomic Encyclopedia of Archaeal and Bacterial Type Strains, Phase II (KMG-II): From Individual Species to Whole Genera.</title>
        <authorList>
            <person name="Goeker M."/>
        </authorList>
    </citation>
    <scope>NUCLEOTIDE SEQUENCE [LARGE SCALE GENOMIC DNA]</scope>
    <source>
        <strain evidence="3 4">DSM 16400</strain>
    </source>
</reference>
<dbReference type="InterPro" id="IPR006680">
    <property type="entry name" value="Amidohydro-rel"/>
</dbReference>
<sequence length="288" mass="32504">MVFPIIDAHQHIWNPNRAHYDWLDESLAPIDQVMTLDLLLPELRDAGVDYTVQVQSADNSDDTRLMTECAVANHEVAAIVGYAPIDRPEQAARTIEAWEGDTRMVGVRTLIHNQEDPEWLLRPNVDEGLTVLERAGLTFDVVAVLPEHLAIVPELSRRHPELRMVIDHLAKPPIGLEEREPWWSAIEVAAENPNVYAKVSGLYSAAGDPQQWTTEYVRPFFERALEVFGPSRLMYGGDWPISVLAGGYTRVWQGLQPLFDSVDAADREQLLGRTAAEFYRIDPARIGY</sequence>
<dbReference type="PANTHER" id="PTHR43569">
    <property type="entry name" value="AMIDOHYDROLASE"/>
    <property type="match status" value="1"/>
</dbReference>
<dbReference type="Pfam" id="PF04909">
    <property type="entry name" value="Amidohydro_2"/>
    <property type="match status" value="1"/>
</dbReference>
<gene>
    <name evidence="3" type="ORF">CLV85_0320</name>
</gene>
<dbReference type="GO" id="GO:0016787">
    <property type="term" value="F:hydrolase activity"/>
    <property type="evidence" value="ECO:0007669"/>
    <property type="project" value="InterPro"/>
</dbReference>
<organism evidence="3 4">
    <name type="scientific">Salinibacterium amurskyense</name>
    <dbReference type="NCBI Taxonomy" id="205941"/>
    <lineage>
        <taxon>Bacteria</taxon>
        <taxon>Bacillati</taxon>
        <taxon>Actinomycetota</taxon>
        <taxon>Actinomycetes</taxon>
        <taxon>Micrococcales</taxon>
        <taxon>Microbacteriaceae</taxon>
        <taxon>Salinibacterium</taxon>
    </lineage>
</organism>
<dbReference type="InterPro" id="IPR032466">
    <property type="entry name" value="Metal_Hydrolase"/>
</dbReference>
<name>A0A2M9D611_9MICO</name>